<dbReference type="Gene3D" id="3.40.630.30">
    <property type="match status" value="1"/>
</dbReference>
<dbReference type="GO" id="GO:0005737">
    <property type="term" value="C:cytoplasm"/>
    <property type="evidence" value="ECO:0007669"/>
    <property type="project" value="TreeGrafter"/>
</dbReference>
<dbReference type="EMBL" id="CP013002">
    <property type="protein sequence ID" value="ALL15153.1"/>
    <property type="molecule type" value="Genomic_DNA"/>
</dbReference>
<comment type="similarity">
    <text evidence="3">Belongs to the acetyltransferase family. RimJ subfamily.</text>
</comment>
<dbReference type="InterPro" id="IPR016181">
    <property type="entry name" value="Acyl_CoA_acyltransferase"/>
</dbReference>
<keyword evidence="2" id="KW-0012">Acyltransferase</keyword>
<keyword evidence="6" id="KW-1185">Reference proteome</keyword>
<dbReference type="PANTHER" id="PTHR43792">
    <property type="entry name" value="GNAT FAMILY, PUTATIVE (AFU_ORTHOLOGUE AFUA_3G00765)-RELATED-RELATED"/>
    <property type="match status" value="1"/>
</dbReference>
<dbReference type="GO" id="GO:0008999">
    <property type="term" value="F:protein-N-terminal-alanine acetyltransferase activity"/>
    <property type="evidence" value="ECO:0007669"/>
    <property type="project" value="TreeGrafter"/>
</dbReference>
<gene>
    <name evidence="5" type="ORF">AQ619_01305</name>
</gene>
<protein>
    <submittedName>
        <fullName evidence="5">GCN5 family acetyltransferase</fullName>
    </submittedName>
</protein>
<evidence type="ECO:0000259" key="4">
    <source>
        <dbReference type="PROSITE" id="PS51186"/>
    </source>
</evidence>
<dbReference type="PANTHER" id="PTHR43792:SF8">
    <property type="entry name" value="[RIBOSOMAL PROTEIN US5]-ALANINE N-ACETYLTRANSFERASE"/>
    <property type="match status" value="1"/>
</dbReference>
<sequence length="192" mass="21792">MPTLLQLFRSRPGLKLQGNGVYLRPPRLSDHRDWADLRRRSRSFLEPWEPTWQEGDLGRSAFRARLGAYARELETGEAWPFFVFRKSDDALIGAVRLFHVRRGVSLSGTIGYWLGQPYVRQGHMSDAVSAVVRFAFDGLGLHRLEAACMPENTPSAALLLKCGFSEEGYAPAYLKINGEWRDHRLFGLVARS</sequence>
<dbReference type="RefSeq" id="WP_062143152.1">
    <property type="nucleotide sequence ID" value="NZ_CP013002.1"/>
</dbReference>
<dbReference type="KEGG" id="chq:AQ619_01305"/>
<feature type="domain" description="N-acetyltransferase" evidence="4">
    <location>
        <begin position="21"/>
        <end position="187"/>
    </location>
</feature>
<proteinExistence type="inferred from homology"/>
<evidence type="ECO:0000256" key="3">
    <source>
        <dbReference type="ARBA" id="ARBA00038502"/>
    </source>
</evidence>
<dbReference type="STRING" id="69395.AQ619_01305"/>
<dbReference type="OrthoDB" id="9801669at2"/>
<dbReference type="InterPro" id="IPR051531">
    <property type="entry name" value="N-acetyltransferase"/>
</dbReference>
<evidence type="ECO:0000313" key="5">
    <source>
        <dbReference type="EMBL" id="ALL15153.1"/>
    </source>
</evidence>
<accession>A0A0P0P499</accession>
<dbReference type="AlphaFoldDB" id="A0A0P0P499"/>
<dbReference type="Proteomes" id="UP000056905">
    <property type="component" value="Chromosome"/>
</dbReference>
<reference evidence="5 6" key="1">
    <citation type="submission" date="2015-10" db="EMBL/GenBank/DDBJ databases">
        <title>Conservation of the essential genome among Caulobacter and Brevundimonas species.</title>
        <authorList>
            <person name="Scott D."/>
            <person name="Ely B."/>
        </authorList>
    </citation>
    <scope>NUCLEOTIDE SEQUENCE [LARGE SCALE GENOMIC DNA]</scope>
    <source>
        <strain evidence="5 6">CB4</strain>
    </source>
</reference>
<dbReference type="Pfam" id="PF13302">
    <property type="entry name" value="Acetyltransf_3"/>
    <property type="match status" value="1"/>
</dbReference>
<evidence type="ECO:0000256" key="2">
    <source>
        <dbReference type="ARBA" id="ARBA00023315"/>
    </source>
</evidence>
<dbReference type="InterPro" id="IPR000182">
    <property type="entry name" value="GNAT_dom"/>
</dbReference>
<evidence type="ECO:0000256" key="1">
    <source>
        <dbReference type="ARBA" id="ARBA00022679"/>
    </source>
</evidence>
<keyword evidence="1 5" id="KW-0808">Transferase</keyword>
<name>A0A0P0P499_9CAUL</name>
<evidence type="ECO:0000313" key="6">
    <source>
        <dbReference type="Proteomes" id="UP000056905"/>
    </source>
</evidence>
<dbReference type="PROSITE" id="PS51186">
    <property type="entry name" value="GNAT"/>
    <property type="match status" value="1"/>
</dbReference>
<organism evidence="5 6">
    <name type="scientific">Caulobacter henricii</name>
    <dbReference type="NCBI Taxonomy" id="69395"/>
    <lineage>
        <taxon>Bacteria</taxon>
        <taxon>Pseudomonadati</taxon>
        <taxon>Pseudomonadota</taxon>
        <taxon>Alphaproteobacteria</taxon>
        <taxon>Caulobacterales</taxon>
        <taxon>Caulobacteraceae</taxon>
        <taxon>Caulobacter</taxon>
    </lineage>
</organism>
<dbReference type="SUPFAM" id="SSF55729">
    <property type="entry name" value="Acyl-CoA N-acyltransferases (Nat)"/>
    <property type="match status" value="1"/>
</dbReference>